<evidence type="ECO:0000256" key="1">
    <source>
        <dbReference type="ARBA" id="ARBA00008580"/>
    </source>
</evidence>
<dbReference type="Proteomes" id="UP001172083">
    <property type="component" value="Unassembled WGS sequence"/>
</dbReference>
<accession>A0ABT8L8U3</accession>
<dbReference type="SUPFAM" id="SSF47598">
    <property type="entry name" value="Ribbon-helix-helix"/>
    <property type="match status" value="1"/>
</dbReference>
<keyword evidence="5" id="KW-1185">Reference proteome</keyword>
<sequence length="75" mass="8778">MNISFTEKQEKYIASQVKSGDFQNASEVVRDALRLHEVYRNKIIEELQAEITKGWDGPTSKRQIKDIIKDKRKAR</sequence>
<dbReference type="InterPro" id="IPR022789">
    <property type="entry name" value="ParD"/>
</dbReference>
<dbReference type="PANTHER" id="PTHR36582:SF2">
    <property type="entry name" value="ANTITOXIN PARD"/>
    <property type="match status" value="1"/>
</dbReference>
<evidence type="ECO:0000313" key="4">
    <source>
        <dbReference type="EMBL" id="MDN5212811.1"/>
    </source>
</evidence>
<dbReference type="RefSeq" id="WP_346758128.1">
    <property type="nucleotide sequence ID" value="NZ_JAUJEB010000001.1"/>
</dbReference>
<dbReference type="EMBL" id="JAUJEB010000001">
    <property type="protein sequence ID" value="MDN5212811.1"/>
    <property type="molecule type" value="Genomic_DNA"/>
</dbReference>
<comment type="caution">
    <text evidence="4">The sequence shown here is derived from an EMBL/GenBank/DDBJ whole genome shotgun (WGS) entry which is preliminary data.</text>
</comment>
<feature type="region of interest" description="Disordered" evidence="3">
    <location>
        <begin position="55"/>
        <end position="75"/>
    </location>
</feature>
<dbReference type="InterPro" id="IPR038296">
    <property type="entry name" value="ParD_sf"/>
</dbReference>
<dbReference type="Pfam" id="PF03693">
    <property type="entry name" value="ParD_antitoxin"/>
    <property type="match status" value="1"/>
</dbReference>
<keyword evidence="2" id="KW-1277">Toxin-antitoxin system</keyword>
<dbReference type="NCBIfam" id="TIGR02606">
    <property type="entry name" value="antidote_CC2985"/>
    <property type="match status" value="1"/>
</dbReference>
<dbReference type="PANTHER" id="PTHR36582">
    <property type="entry name" value="ANTITOXIN PARD"/>
    <property type="match status" value="1"/>
</dbReference>
<reference evidence="4" key="1">
    <citation type="submission" date="2023-06" db="EMBL/GenBank/DDBJ databases">
        <title>Genomic of Agaribacillus aureum.</title>
        <authorList>
            <person name="Wang G."/>
        </authorList>
    </citation>
    <scope>NUCLEOTIDE SEQUENCE</scope>
    <source>
        <strain evidence="4">BMA12</strain>
    </source>
</reference>
<evidence type="ECO:0000256" key="3">
    <source>
        <dbReference type="SAM" id="MobiDB-lite"/>
    </source>
</evidence>
<evidence type="ECO:0000256" key="2">
    <source>
        <dbReference type="ARBA" id="ARBA00022649"/>
    </source>
</evidence>
<comment type="similarity">
    <text evidence="1">Belongs to the ParD antitoxin family.</text>
</comment>
<name>A0ABT8L8U3_9BACT</name>
<organism evidence="4 5">
    <name type="scientific">Agaribacillus aureus</name>
    <dbReference type="NCBI Taxonomy" id="3051825"/>
    <lineage>
        <taxon>Bacteria</taxon>
        <taxon>Pseudomonadati</taxon>
        <taxon>Bacteroidota</taxon>
        <taxon>Cytophagia</taxon>
        <taxon>Cytophagales</taxon>
        <taxon>Splendidivirgaceae</taxon>
        <taxon>Agaribacillus</taxon>
    </lineage>
</organism>
<dbReference type="InterPro" id="IPR010985">
    <property type="entry name" value="Ribbon_hlx_hlx"/>
</dbReference>
<proteinExistence type="inferred from homology"/>
<gene>
    <name evidence="4" type="ORF">QQ020_12170</name>
</gene>
<dbReference type="Gene3D" id="6.10.10.120">
    <property type="entry name" value="Antitoxin ParD1-like"/>
    <property type="match status" value="1"/>
</dbReference>
<protein>
    <submittedName>
        <fullName evidence="4">Type II toxin-antitoxin system ParD family antitoxin</fullName>
    </submittedName>
</protein>
<evidence type="ECO:0000313" key="5">
    <source>
        <dbReference type="Proteomes" id="UP001172083"/>
    </source>
</evidence>